<dbReference type="EMBL" id="UYSG01000692">
    <property type="protein sequence ID" value="VDL20867.1"/>
    <property type="molecule type" value="Genomic_DNA"/>
</dbReference>
<protein>
    <submittedName>
        <fullName evidence="5">Leucine-rich repeat-containing protein 14</fullName>
    </submittedName>
</protein>
<evidence type="ECO:0000256" key="1">
    <source>
        <dbReference type="ARBA" id="ARBA00022737"/>
    </source>
</evidence>
<dbReference type="PANTHER" id="PTHR14224">
    <property type="entry name" value="SIMILAR TO PREFERENTIALLY EXPRESSED ANTIGEN IN MELANOMA-LIKE 3"/>
    <property type="match status" value="1"/>
</dbReference>
<sequence>MHGCLTLIDYTWKESDESECTSPQHRQVTQTKRRLERNALKFKRAATLAACEDRSRQFGKNDRKISGARVRRTYTVNDVYPPRQAPTYASWVRMQRPEFASVWYPFVHCRYQLQRDPNTGAIQTLTEICIAYLIRDWPCNLPTRGQQMSNTSPDTCPNLKDSLLAPWFEHKHLSINLFEKILTEAIVQRDCAAISGLIANWPGTYLNVRRILPKEDFPLTGGYLTKPVFVTTSSDSLDAMSNTILKGPSLLDALIIGILSRQQNCGLQVIDVSGFEEDQRVSIELSRIPLLWLSPERRSSEDVRQQIRGSLQLSIQDTRFDRYFNRISVIYNLHESEFCHEENFDQPLMICLDCNISVDEVAFGLALQSITPFRFSCNRLIMRRLPELQLPVYNLIRLLDPLSITQFELEDPELGSGLRGGLPSALGWLGSLRNLRACSLPTCIPPPLNSSTLSTSSAAPNSNTMVAANSPSLVACRLLNRSLISLRHLQRLSLARCYLQGQLQLLLSGLSQPLEYLNLQDCCLNGDDIEFLAFNWRPLSGLYELNISRNNLARVPESTLAHLFWETCFSHSGHLTCLSLAYTCLPFDRLVWILRLLAREIKVSDVPKRTTPTSAQNYPISSDESDAEVLSSRCTLRVLCIQNFIPPSQEISRGLLHLAITLPRLRLLQLYPAFYAFPGMNEKEQQANRAQAVLQSNAYVRRRGILLLKTKMLQTLKSVFSSNLRRQIIATALCTGAVYRVYSTWNTPHVHLTQRNTSPLALPVLACSHPRRFPLPANSFEDEIDPPVIDPDEREHYWRRVAKLDFLQNWIDEQVPLIFTRGLLDTVDVFDSNTTLEFERIGAPSVLLRGPAQANLAFALLRTYFFLISASRRIEVLTINVDDKNWTVDAHLRLILLPSPSREDRTLPANKLRKVLESKAKWVEFRVIFQLNRKGDIPLVKITRMNQRDSHYEWSLSKTQMRRLFPAAQGLAIPLTTLHSSKPDDIDLQLDFILSQLEALFKNGSPDDIDLYSSGKKCENYVYTVLYEADKKNKRRTSQKTKILTSNRQIVMPLIACPYILGFFSLFSQSFAY</sequence>
<organism evidence="5">
    <name type="scientific">Hymenolepis diminuta</name>
    <name type="common">Rat tapeworm</name>
    <dbReference type="NCBI Taxonomy" id="6216"/>
    <lineage>
        <taxon>Eukaryota</taxon>
        <taxon>Metazoa</taxon>
        <taxon>Spiralia</taxon>
        <taxon>Lophotrochozoa</taxon>
        <taxon>Platyhelminthes</taxon>
        <taxon>Cestoda</taxon>
        <taxon>Eucestoda</taxon>
        <taxon>Cyclophyllidea</taxon>
        <taxon>Hymenolepididae</taxon>
        <taxon>Hymenolepis</taxon>
    </lineage>
</organism>
<keyword evidence="2" id="KW-0472">Membrane</keyword>
<dbReference type="GO" id="GO:0005737">
    <property type="term" value="C:cytoplasm"/>
    <property type="evidence" value="ECO:0007669"/>
    <property type="project" value="TreeGrafter"/>
</dbReference>
<dbReference type="SUPFAM" id="SSF52047">
    <property type="entry name" value="RNI-like"/>
    <property type="match status" value="1"/>
</dbReference>
<feature type="transmembrane region" description="Helical" evidence="2">
    <location>
        <begin position="1050"/>
        <end position="1067"/>
    </location>
</feature>
<dbReference type="InterPro" id="IPR050694">
    <property type="entry name" value="LRRC14/PRAME"/>
</dbReference>
<name>A0A158QDA3_HYMDI</name>
<dbReference type="Gene3D" id="3.80.10.10">
    <property type="entry name" value="Ribonuclease Inhibitor"/>
    <property type="match status" value="1"/>
</dbReference>
<dbReference type="Proteomes" id="UP000274504">
    <property type="component" value="Unassembled WGS sequence"/>
</dbReference>
<evidence type="ECO:0000313" key="4">
    <source>
        <dbReference type="Proteomes" id="UP000274504"/>
    </source>
</evidence>
<evidence type="ECO:0000256" key="2">
    <source>
        <dbReference type="SAM" id="Phobius"/>
    </source>
</evidence>
<keyword evidence="2" id="KW-1133">Transmembrane helix</keyword>
<reference evidence="3 4" key="2">
    <citation type="submission" date="2018-11" db="EMBL/GenBank/DDBJ databases">
        <authorList>
            <consortium name="Pathogen Informatics"/>
        </authorList>
    </citation>
    <scope>NUCLEOTIDE SEQUENCE [LARGE SCALE GENOMIC DNA]</scope>
</reference>
<evidence type="ECO:0000313" key="5">
    <source>
        <dbReference type="WBParaSite" id="HDID_0000267401-mRNA-1"/>
    </source>
</evidence>
<proteinExistence type="predicted"/>
<dbReference type="AlphaFoldDB" id="A0A158QDA3"/>
<dbReference type="PANTHER" id="PTHR14224:SF37">
    <property type="entry name" value="LEUCINE-RICH REPEAT-CONTAINING PROTEIN 14"/>
    <property type="match status" value="1"/>
</dbReference>
<keyword evidence="2" id="KW-0812">Transmembrane</keyword>
<accession>A0A158QDA3</accession>
<evidence type="ECO:0000313" key="3">
    <source>
        <dbReference type="EMBL" id="VDL20867.1"/>
    </source>
</evidence>
<dbReference type="InterPro" id="IPR032675">
    <property type="entry name" value="LRR_dom_sf"/>
</dbReference>
<reference evidence="5" key="1">
    <citation type="submission" date="2016-04" db="UniProtKB">
        <authorList>
            <consortium name="WormBaseParasite"/>
        </authorList>
    </citation>
    <scope>IDENTIFICATION</scope>
</reference>
<keyword evidence="1" id="KW-0677">Repeat</keyword>
<dbReference type="WBParaSite" id="HDID_0000267401-mRNA-1">
    <property type="protein sequence ID" value="HDID_0000267401-mRNA-1"/>
    <property type="gene ID" value="HDID_0000267401"/>
</dbReference>
<gene>
    <name evidence="3" type="ORF">HDID_LOCUS2672</name>
</gene>
<dbReference type="STRING" id="6216.A0A158QDA3"/>
<dbReference type="OrthoDB" id="6279874at2759"/>